<sequence length="2779" mass="262683">MRSIPLATRKQLLSASGLALATALVAAGPALRAQSFQATPTSTFGSVTINTTPTTTAITVSSPSAVINWTPTDTATTGGPIIFQTSGTTATFTNNPAANSDFTVLNRIIPSGSTRPIQFDGTVVSRLQSAAGGQTAGGTVFFYSPGGILIGASSVFDVGNLVLTTSDLNYNTTDGSFDTSGAYVFQPATVAGSQIVVSAGAQLGATTDGSYIAMVAPSVTNNGTITVNGSAALVAADAATITFSPSGLFDIQVDSGTSATGTVAVNNGTITGPAASGSSFFHRIYMVAVPKNDAITMAIGAGSSLGFDIAGAADVSGNTIVLSAGNNIIGGSAQNFASIGGGSGLAEVIGGDADFTSNLVARTTGNFELGSGSSAGLDFASNVFASSARGNASVFANAGGQVNFAANVDFHADQSGASASFTAFGGRAQLYATDGGTIAVAGDVLLSASAYGAPAISPGANAGDAQAGFAKIQANNGGQINIGGDAQLEAIGFGGQPQSPGTGSGSGTGGTAWILSTGTGGSQVNILGAANLDASGRGYDGNGCVTCTRDGGSAFGGLAAIRANGDSAITIGGASVLSAYATAGQSSAGAGGNATGGQVSIFTLDAAQISMQGLTALADASGGGGSTSGGSALGGHISLLAGATSGTGITINGMARLEASALGSSGTGSAGISGSVNGGSINLLADTTDITINGLLNATAAASGSFGTGATQAATGGFISVEARNGGVLTGTDGILLTANAVGSPASGTTPAGAATGGTVDAFANGGTIQTTDLFMTANGNGGPQFGSAAAGAGTGGLARLRVAPAGQLSATGGISVAATGRGGDATDGTGNAGNGTGGNAVIQMSGGALSAGGAFSLVAEGYGGGGVTAGSGQGGTVNAAITDASFTINGISYIGAIGSGGTSSNFSSPGSAGAATGGAISFNATRSTVHLSQTGNVTFEATGYAGDGQTAANGEGGSISLAAGSSTVDSTSGINLFSEGVGSNGFFGGSGGNGLGGGVSVTADAALTAPTAISTSTISISTVGRGGAGAFASAIGGVGGSGGIGQGGTITLNAAVDGGTISVGDLNANASGVGGFGASGTMNTPNGDQGGNGGAATGGLINVNSIAASGGSGSGGYELGVVLFNAGAIGGAGGSGGEGPTPGAGGNGGAANGGTINMAFDRGGSKLTVSDGLNVSADATGGNSGDCGITCTAAGGNAQGGSINFGSGGATTGNSVSIVGGLNLSAFAVGGGAYGAPGGNGTGGVAIIHLNSGLALTADSVSVSATGEGGDQFTALAGGNGTGGNASFIASGTSSATISGTIGLYSDGTGGDGRDVGANGGTGTGGISRLYSDGGTVSVTGGASVEASGFGGFGYLDGASGTGGAGTGGQALLTVGTPDAIGNNGSITVGGFSFVTAEGTGGDSFRGGVGTGGFVGISARQGTLSLDQTFATADGFGGYGQFGGAGGVAQGGGIEVYANSALEGASLVTINTLTADSSAFGGFGGLAATPTGNGGVGGDATAGTIAIFGTAGNGRMQIGSVLASASGQGGGGGDGLAGGLGGNGNGGFVQIGTASGLDTGTLNTGSGTYGSILTIASGVGGDGGSGDASTGTGGAGGSGRAGGSLLLVRGSSTTVTGTGSFNAHAQGGNGGSGATVGAGGDATVGVSTNPAQASGAGLVVTSRFQQPSQSGSLTAGDLNFSAIAAGGTGSVAGVGTVTGDAVDFEMLNSSLSGTNLSFSALADGVTAGALPDYIALTNSTANLSGSLSFSTPNAFSLQLDQSNLTAASVAIDAGNWVLPATAPASYGSLTGTSSVSLSSGQDIIAYANLSTQGTLTLQAVGRIFLGSLSALGAVDVTAGGSLTLGDVSSGDSIDLTSQAVAALGNMTAATSITVQSASSVTTGNLAAGTGTPSGANGDLNSIGITSGGNVQTGTIFAASDVGISAAGTLTTGLVRAYDTLLLAGSSATIDSLSIVNRTLIANASMAALGQTPAGFDKELVFAAAPVATNGPIQITNASGSGSLTAAAGGALTTGNIAVSNSLRLSAGGSATLGQLTAGSGTPTAGGAGLISIASSGNVSTGNLTSSGDVRVASGGGLSTGTVVGYDVLLGSVGDLSVTSMNVVNRVLIANSSMQALGQTANGFDKELVFAATPMALTGAVTISNNSTVGTLRIAAGTTVTTANVFAAGRIGVTGNGAMNFGSLQSQSDRIEVISRNGTVTASALLSSSDILASGAAGLTVGTVRGRDLVLLSSGNISVQTALSGAVFDPQTNQITNAVGRMLMANSTMLPVTGALPGSINYAGLFAATPIKTDGNINVGNVAVAGQIVGATAGSFTGAGMAGFSRIEVLADGLVTVGRRWGGPQVRIVSGDIAIIDNGTATGPTGQPILSGIRTSETGFVDLISTSTGTALIGDGLTGSGYALSNAEIGLISTSELTIAAVDQPNNATDMLIGNLSLTAGGAIGSSNLAGTTGRIIFASGNLQTQTPGGAIRVTGAINGTGFGQGNVIEFTTGRFELDAATGSINLTSASQSGATAPLGGTLEINAANIHVAAGSILDKLAADPFYTGRIAELNAPAAVQRPEGVIRALGLDLYPTGTLYIQNTGTVLNSAGFLADADFTDVTAPTNATPGSISIVVNGAFQTPTGIVSGVAAHDLVVNAPDADFTPYTADSQINGCLFTATACSSAMEGPDTIGAISGQIEIISNETLGSTPTFTESPAAPTSDAESDDPAQEEQQQQQQASEGEEAASSPIAPPPQLIDSRPLEPQSQVEQPVAGSGNPALIGSVVNENSAEGDDQ</sequence>
<dbReference type="RefSeq" id="WP_196274378.1">
    <property type="nucleotide sequence ID" value="NZ_JADQDC010000002.1"/>
</dbReference>
<dbReference type="Gene3D" id="2.160.20.10">
    <property type="entry name" value="Single-stranded right-handed beta-helix, Pectin lyase-like"/>
    <property type="match status" value="1"/>
</dbReference>
<keyword evidence="4" id="KW-1185">Reference proteome</keyword>
<organism evidence="3 4">
    <name type="scientific">Novosphingobium jiangmenense</name>
    <dbReference type="NCBI Taxonomy" id="2791981"/>
    <lineage>
        <taxon>Bacteria</taxon>
        <taxon>Pseudomonadati</taxon>
        <taxon>Pseudomonadota</taxon>
        <taxon>Alphaproteobacteria</taxon>
        <taxon>Sphingomonadales</taxon>
        <taxon>Sphingomonadaceae</taxon>
        <taxon>Novosphingobium</taxon>
    </lineage>
</organism>
<evidence type="ECO:0008006" key="5">
    <source>
        <dbReference type="Google" id="ProtNLM"/>
    </source>
</evidence>
<dbReference type="InterPro" id="IPR012334">
    <property type="entry name" value="Pectin_lyas_fold"/>
</dbReference>
<dbReference type="InterPro" id="IPR011050">
    <property type="entry name" value="Pectin_lyase_fold/virulence"/>
</dbReference>
<evidence type="ECO:0000313" key="4">
    <source>
        <dbReference type="Proteomes" id="UP000600799"/>
    </source>
</evidence>
<dbReference type="InterPro" id="IPR006311">
    <property type="entry name" value="TAT_signal"/>
</dbReference>
<proteinExistence type="predicted"/>
<protein>
    <recommendedName>
        <fullName evidence="5">Autotransporter domain-containing protein</fullName>
    </recommendedName>
</protein>
<name>A0ABS0HCL7_9SPHN</name>
<evidence type="ECO:0000256" key="2">
    <source>
        <dbReference type="SAM" id="SignalP"/>
    </source>
</evidence>
<dbReference type="EMBL" id="JADQDC010000002">
    <property type="protein sequence ID" value="MBF9150001.1"/>
    <property type="molecule type" value="Genomic_DNA"/>
</dbReference>
<comment type="caution">
    <text evidence="3">The sequence shown here is derived from an EMBL/GenBank/DDBJ whole genome shotgun (WGS) entry which is preliminary data.</text>
</comment>
<dbReference type="Proteomes" id="UP000600799">
    <property type="component" value="Unassembled WGS sequence"/>
</dbReference>
<dbReference type="SUPFAM" id="SSF51126">
    <property type="entry name" value="Pectin lyase-like"/>
    <property type="match status" value="1"/>
</dbReference>
<accession>A0ABS0HCL7</accession>
<dbReference type="PROSITE" id="PS51318">
    <property type="entry name" value="TAT"/>
    <property type="match status" value="1"/>
</dbReference>
<reference evidence="3 4" key="1">
    <citation type="submission" date="2020-11" db="EMBL/GenBank/DDBJ databases">
        <title>The genome sequence of Novosphingobium sp. 1Y9A.</title>
        <authorList>
            <person name="Liu Y."/>
        </authorList>
    </citation>
    <scope>NUCLEOTIDE SEQUENCE [LARGE SCALE GENOMIC DNA]</scope>
    <source>
        <strain evidence="3 4">1Y9A</strain>
    </source>
</reference>
<evidence type="ECO:0000313" key="3">
    <source>
        <dbReference type="EMBL" id="MBF9150001.1"/>
    </source>
</evidence>
<keyword evidence="2" id="KW-0732">Signal</keyword>
<feature type="compositionally biased region" description="Low complexity" evidence="1">
    <location>
        <begin position="2715"/>
        <end position="2733"/>
    </location>
</feature>
<evidence type="ECO:0000256" key="1">
    <source>
        <dbReference type="SAM" id="MobiDB-lite"/>
    </source>
</evidence>
<gene>
    <name evidence="3" type="ORF">I2488_03185</name>
</gene>
<feature type="region of interest" description="Disordered" evidence="1">
    <location>
        <begin position="2691"/>
        <end position="2779"/>
    </location>
</feature>
<feature type="signal peptide" evidence="2">
    <location>
        <begin position="1"/>
        <end position="32"/>
    </location>
</feature>
<feature type="chain" id="PRO_5045480016" description="Autotransporter domain-containing protein" evidence="2">
    <location>
        <begin position="33"/>
        <end position="2779"/>
    </location>
</feature>